<evidence type="ECO:0000313" key="3">
    <source>
        <dbReference type="Proteomes" id="UP000092731"/>
    </source>
</evidence>
<keyword evidence="1" id="KW-0812">Transmembrane</keyword>
<keyword evidence="1" id="KW-1133">Transmembrane helix</keyword>
<feature type="transmembrane region" description="Helical" evidence="1">
    <location>
        <begin position="6"/>
        <end position="26"/>
    </location>
</feature>
<evidence type="ECO:0000256" key="1">
    <source>
        <dbReference type="SAM" id="Phobius"/>
    </source>
</evidence>
<protein>
    <submittedName>
        <fullName evidence="2">Putative membrane protein</fullName>
    </submittedName>
</protein>
<dbReference type="AlphaFoldDB" id="A0A161M445"/>
<sequence>MYFDVLTWLVIALGALGICIALFNLYNNSLHRFIIKIFTDDDYEDKLTDEEKYKLYIEKKQKEIIKHQMLHQYMAQDHLQEYKNQVKIVSIMEPIGQWTRLVMSEKLQRFAGLKFDENQTGFWQMFVSMKSLSQGKHKGRSK</sequence>
<organism evidence="2 3">
    <name type="scientific">Ehrlichia ruminantium</name>
    <name type="common">heartwater rickettsia</name>
    <name type="synonym">Cowdria ruminantium</name>
    <dbReference type="NCBI Taxonomy" id="779"/>
    <lineage>
        <taxon>Bacteria</taxon>
        <taxon>Pseudomonadati</taxon>
        <taxon>Pseudomonadota</taxon>
        <taxon>Alphaproteobacteria</taxon>
        <taxon>Rickettsiales</taxon>
        <taxon>Anaplasmataceae</taxon>
        <taxon>Ehrlichia</taxon>
    </lineage>
</organism>
<proteinExistence type="predicted"/>
<dbReference type="EMBL" id="BDDM01000249">
    <property type="protein sequence ID" value="GAT78573.1"/>
    <property type="molecule type" value="Genomic_DNA"/>
</dbReference>
<comment type="caution">
    <text evidence="2">The sequence shown here is derived from an EMBL/GenBank/DDBJ whole genome shotgun (WGS) entry which is preliminary data.</text>
</comment>
<accession>A0A161M445</accession>
<evidence type="ECO:0000313" key="2">
    <source>
        <dbReference type="EMBL" id="GAT78573.1"/>
    </source>
</evidence>
<reference evidence="3" key="1">
    <citation type="submission" date="2016-05" db="EMBL/GenBank/DDBJ databases">
        <title>Draft genome sequences of four strains of Ehrlichia ruminantium, a tick-borne pathogen of ruminants, isolated from Zimbabwe, The Gambia and Ghana.</title>
        <authorList>
            <person name="Nakao R."/>
            <person name="Jongejan F."/>
            <person name="Sugimoto C."/>
        </authorList>
    </citation>
    <scope>NUCLEOTIDE SEQUENCE [LARGE SCALE GENOMIC DNA]</scope>
    <source>
        <strain evidence="3">Pokoase 417</strain>
    </source>
</reference>
<gene>
    <name evidence="2" type="ORF">EHRUM3_08000</name>
</gene>
<dbReference type="RefSeq" id="WP_065433782.1">
    <property type="nucleotide sequence ID" value="NZ_BDDM01000249.1"/>
</dbReference>
<name>A0A161M445_EHRRU</name>
<dbReference type="Proteomes" id="UP000092731">
    <property type="component" value="Unassembled WGS sequence"/>
</dbReference>
<keyword evidence="1" id="KW-0472">Membrane</keyword>